<name>A0AAV1AJ08_VICFA</name>
<dbReference type="EMBL" id="OX451739">
    <property type="protein sequence ID" value="CAI8609193.1"/>
    <property type="molecule type" value="Genomic_DNA"/>
</dbReference>
<evidence type="ECO:0000256" key="1">
    <source>
        <dbReference type="SAM" id="MobiDB-lite"/>
    </source>
</evidence>
<organism evidence="2 3">
    <name type="scientific">Vicia faba</name>
    <name type="common">Broad bean</name>
    <name type="synonym">Faba vulgaris</name>
    <dbReference type="NCBI Taxonomy" id="3906"/>
    <lineage>
        <taxon>Eukaryota</taxon>
        <taxon>Viridiplantae</taxon>
        <taxon>Streptophyta</taxon>
        <taxon>Embryophyta</taxon>
        <taxon>Tracheophyta</taxon>
        <taxon>Spermatophyta</taxon>
        <taxon>Magnoliopsida</taxon>
        <taxon>eudicotyledons</taxon>
        <taxon>Gunneridae</taxon>
        <taxon>Pentapetalae</taxon>
        <taxon>rosids</taxon>
        <taxon>fabids</taxon>
        <taxon>Fabales</taxon>
        <taxon>Fabaceae</taxon>
        <taxon>Papilionoideae</taxon>
        <taxon>50 kb inversion clade</taxon>
        <taxon>NPAAA clade</taxon>
        <taxon>Hologalegina</taxon>
        <taxon>IRL clade</taxon>
        <taxon>Fabeae</taxon>
        <taxon>Vicia</taxon>
    </lineage>
</organism>
<dbReference type="AlphaFoldDB" id="A0AAV1AJ08"/>
<sequence>MAFTVKSSESALTAEREKGSTIDYHNRDKGENNKDSLKVGDGISSQLQLKSLSQTFDKHVVLRRIKKRKSYNKAKSAFESLLGILKTEANAAQEQKLLQHDDTFSSP</sequence>
<gene>
    <name evidence="2" type="ORF">VFH_IV121400</name>
</gene>
<dbReference type="Proteomes" id="UP001157006">
    <property type="component" value="Chromosome 4"/>
</dbReference>
<feature type="compositionally biased region" description="Polar residues" evidence="1">
    <location>
        <begin position="1"/>
        <end position="11"/>
    </location>
</feature>
<dbReference type="PANTHER" id="PTHR35324">
    <property type="entry name" value="BNAA08G03750D PROTEIN"/>
    <property type="match status" value="1"/>
</dbReference>
<feature type="compositionally biased region" description="Basic and acidic residues" evidence="1">
    <location>
        <begin position="14"/>
        <end position="38"/>
    </location>
</feature>
<reference evidence="2 3" key="1">
    <citation type="submission" date="2023-01" db="EMBL/GenBank/DDBJ databases">
        <authorList>
            <person name="Kreplak J."/>
        </authorList>
    </citation>
    <scope>NUCLEOTIDE SEQUENCE [LARGE SCALE GENOMIC DNA]</scope>
</reference>
<accession>A0AAV1AJ08</accession>
<keyword evidence="3" id="KW-1185">Reference proteome</keyword>
<evidence type="ECO:0000313" key="3">
    <source>
        <dbReference type="Proteomes" id="UP001157006"/>
    </source>
</evidence>
<proteinExistence type="predicted"/>
<protein>
    <submittedName>
        <fullName evidence="2">Uncharacterized protein</fullName>
    </submittedName>
</protein>
<feature type="region of interest" description="Disordered" evidence="1">
    <location>
        <begin position="1"/>
        <end position="39"/>
    </location>
</feature>
<evidence type="ECO:0000313" key="2">
    <source>
        <dbReference type="EMBL" id="CAI8609193.1"/>
    </source>
</evidence>
<dbReference type="PANTHER" id="PTHR35324:SF5">
    <property type="entry name" value="BHLH DOMAIN-CONTAINING PROTEIN"/>
    <property type="match status" value="1"/>
</dbReference>